<dbReference type="OrthoDB" id="7791409at2"/>
<sequence>MRALSATVLLALSLAAPVRSEVSVEEVWEAWQARIAAQGSSVEGSVSIDGELLTITDMRIDLDVQDGPDVVLETSGVVLRDLGDGRVAVELPETLPMTLTHGLTKRTANLNLRQIGLRIIVSGEPDDLQQAYSAEELALDVPPASDQTGDTQFEGAELIIRELVGATQLKAEGQSTDLRAVTAQARLNFRSKREGIPLTTAIRAGYQRLAASSSVSAAPEGAPASAASQMARVSYDGAELGVIETGADATSTISLTSGSGTLEASNGNGRLSYELTSEQGSLDAAIADAPFPVSVSFDNSLLRTSFPIVPSDEAEDFDIALQLGALQVSDMLWQALDPQNALDHGPASLAVDLSGKMRTLVNLLEQQQPVPGVPQAEVYDLSINQFDFAIAGASLAAAGTFSFDHDDKSTFEGMPRPEGFLDVTLEGADKLLDGLTTMKLLPADQAAGIRMMLGMFSTPAGEGRVTSRLEINEAGEVSANGQRLR</sequence>
<proteinExistence type="predicted"/>
<protein>
    <recommendedName>
        <fullName evidence="3">DUF2125 domain-containing protein</fullName>
    </recommendedName>
</protein>
<keyword evidence="2" id="KW-1185">Reference proteome</keyword>
<evidence type="ECO:0008006" key="3">
    <source>
        <dbReference type="Google" id="ProtNLM"/>
    </source>
</evidence>
<evidence type="ECO:0000313" key="2">
    <source>
        <dbReference type="Proteomes" id="UP000198796"/>
    </source>
</evidence>
<gene>
    <name evidence="1" type="ORF">SAMN05421688_1308</name>
</gene>
<evidence type="ECO:0000313" key="1">
    <source>
        <dbReference type="EMBL" id="SFA86705.1"/>
    </source>
</evidence>
<dbReference type="STRING" id="871651.SAMN05421688_1308"/>
<dbReference type="RefSeq" id="WP_092062005.1">
    <property type="nucleotide sequence ID" value="NZ_FOJU01000002.1"/>
</dbReference>
<dbReference type="Pfam" id="PF09898">
    <property type="entry name" value="DUF2125"/>
    <property type="match status" value="1"/>
</dbReference>
<dbReference type="AlphaFoldDB" id="A0A1I0WD71"/>
<dbReference type="EMBL" id="FOJU01000002">
    <property type="protein sequence ID" value="SFA86705.1"/>
    <property type="molecule type" value="Genomic_DNA"/>
</dbReference>
<reference evidence="1 2" key="1">
    <citation type="submission" date="2016-10" db="EMBL/GenBank/DDBJ databases">
        <authorList>
            <person name="de Groot N.N."/>
        </authorList>
    </citation>
    <scope>NUCLEOTIDE SEQUENCE [LARGE SCALE GENOMIC DNA]</scope>
    <source>
        <strain evidence="1 2">DSM 29316</strain>
    </source>
</reference>
<organism evidence="1 2">
    <name type="scientific">Poseidonocella pacifica</name>
    <dbReference type="NCBI Taxonomy" id="871651"/>
    <lineage>
        <taxon>Bacteria</taxon>
        <taxon>Pseudomonadati</taxon>
        <taxon>Pseudomonadota</taxon>
        <taxon>Alphaproteobacteria</taxon>
        <taxon>Rhodobacterales</taxon>
        <taxon>Roseobacteraceae</taxon>
        <taxon>Poseidonocella</taxon>
    </lineage>
</organism>
<accession>A0A1I0WD71</accession>
<name>A0A1I0WD71_9RHOB</name>
<dbReference type="Proteomes" id="UP000198796">
    <property type="component" value="Unassembled WGS sequence"/>
</dbReference>
<dbReference type="InterPro" id="IPR018666">
    <property type="entry name" value="DUF2125"/>
</dbReference>